<feature type="compositionally biased region" description="Polar residues" evidence="1">
    <location>
        <begin position="395"/>
        <end position="410"/>
    </location>
</feature>
<feature type="compositionally biased region" description="Acidic residues" evidence="1">
    <location>
        <begin position="442"/>
        <end position="454"/>
    </location>
</feature>
<dbReference type="EMBL" id="CAJNDS010000101">
    <property type="protein sequence ID" value="CAE6955852.1"/>
    <property type="molecule type" value="Genomic_DNA"/>
</dbReference>
<feature type="compositionally biased region" description="Polar residues" evidence="1">
    <location>
        <begin position="489"/>
        <end position="504"/>
    </location>
</feature>
<feature type="compositionally biased region" description="Acidic residues" evidence="1">
    <location>
        <begin position="467"/>
        <end position="487"/>
    </location>
</feature>
<proteinExistence type="predicted"/>
<keyword evidence="3" id="KW-1185">Reference proteome</keyword>
<feature type="region of interest" description="Disordered" evidence="1">
    <location>
        <begin position="161"/>
        <end position="182"/>
    </location>
</feature>
<feature type="region of interest" description="Disordered" evidence="1">
    <location>
        <begin position="755"/>
        <end position="812"/>
    </location>
</feature>
<feature type="compositionally biased region" description="Acidic residues" evidence="1">
    <location>
        <begin position="536"/>
        <end position="546"/>
    </location>
</feature>
<feature type="region of interest" description="Disordered" evidence="1">
    <location>
        <begin position="1002"/>
        <end position="1040"/>
    </location>
</feature>
<feature type="compositionally biased region" description="Polar residues" evidence="1">
    <location>
        <begin position="420"/>
        <end position="430"/>
    </location>
</feature>
<sequence>MASDSLLRILLFAACLRLYQARILLFWAVDGSKRTQDMVKRNVRHVELSGIPHDVILAHYRGSDKDWDREWCKKHVSESLVAKGYKFHLMQKAYKDGQWEDRYEFIWALDSDIDLSKADIQHFLTMARLSQSPIVGPTFVQANGKPLLFQEHSTVVRREGHAPSRDSHRHAHQISGPNAIQTPDPGCDFRHTDFVELTAPLLKSHVLKLVLRDCHSCIHDKSDWGLDMMWCKYASKRLQNQACALIDATPVIHMDWGLAPISQEFYRALHAVQTTYNAYWSDRRVLDCKRRGEGLVEIPEEDAAQTKARNTTSSKKRSAKAANSTRQKAGKSDSRKDHQDDTADEPAEEEQDDDGLPSDSEPNDAKSSDSADNPDEEGAAGDGEEEEEADGAPSSDKTAQQSRMGNTSKQAAKKERASDAHSSSAGTSRASKADAGKRADAEGSDEETQEEDAGLDGGLPADKSKEDPDEEGAAGDGEEEEEADDAPSSDKTAQQSRMGNTSKQAAKKERASDAHSSSAGTSRASKADGGKRADAEGSDEDADVPDLDTTGNASHPKAEDKPARRSMPGGGIFKVKATQNPSGSLDDGVLPSGSRLSMGESAPAAASAVENTTHSRQDRAIASTKTKPGSTNSETGAVKGDSTGYEDMSLGDEEDLDLDFPAESGAQNMEHDAPMEEPGDVSKSPQDLAGSTKKKTLDADVAMAEQGGQGQDSTVEFQEVSQRHAIPDPVRADASAFQEAEQRLRDDIESLRKLEQELRLRSPPGPVQSTRSQIAGQKPAKAAGRATPKSSKRRKGPAAASQQAMSLLELGSAPASEEELQALEIQQLAAGQREVAMKAAQEVVDNMGSSLTADERDRTRRAAIESVRHAVAEQVEAQERQQNIKAAGAMSELLRSAQSDHEDKAELSMVRQLKAELAEAKELADKDHQVEEQKVSTLLERLAHQRSEPARANEDKLLIARAKQILELKAQVQWDEKRLSKEKEDELVLKNKIRQLEEKIRQRRHASLHEAKNAKRAKARKVAVDVDHSGRALPIEQDDR</sequence>
<reference evidence="2" key="1">
    <citation type="submission" date="2021-02" db="EMBL/GenBank/DDBJ databases">
        <authorList>
            <person name="Dougan E. K."/>
            <person name="Rhodes N."/>
            <person name="Thang M."/>
            <person name="Chan C."/>
        </authorList>
    </citation>
    <scope>NUCLEOTIDE SEQUENCE</scope>
</reference>
<gene>
    <name evidence="2" type="primary">ACP5</name>
    <name evidence="2" type="ORF">SNAT2548_LOCUS1746</name>
</gene>
<feature type="compositionally biased region" description="Polar residues" evidence="1">
    <location>
        <begin position="514"/>
        <end position="524"/>
    </location>
</feature>
<feature type="compositionally biased region" description="Basic and acidic residues" evidence="1">
    <location>
        <begin position="525"/>
        <end position="535"/>
    </location>
</feature>
<evidence type="ECO:0000313" key="3">
    <source>
        <dbReference type="Proteomes" id="UP000604046"/>
    </source>
</evidence>
<name>A0A812HMC3_9DINO</name>
<feature type="compositionally biased region" description="Basic and acidic residues" evidence="1">
    <location>
        <begin position="330"/>
        <end position="341"/>
    </location>
</feature>
<evidence type="ECO:0000256" key="1">
    <source>
        <dbReference type="SAM" id="MobiDB-lite"/>
    </source>
</evidence>
<feature type="compositionally biased region" description="Polar residues" evidence="1">
    <location>
        <begin position="623"/>
        <end position="635"/>
    </location>
</feature>
<dbReference type="OrthoDB" id="447035at2759"/>
<dbReference type="AlphaFoldDB" id="A0A812HMC3"/>
<dbReference type="Proteomes" id="UP000604046">
    <property type="component" value="Unassembled WGS sequence"/>
</dbReference>
<accession>A0A812HMC3</accession>
<feature type="compositionally biased region" description="Acidic residues" evidence="1">
    <location>
        <begin position="342"/>
        <end position="356"/>
    </location>
</feature>
<feature type="compositionally biased region" description="Polar residues" evidence="1">
    <location>
        <begin position="711"/>
        <end position="720"/>
    </location>
</feature>
<feature type="compositionally biased region" description="Acidic residues" evidence="1">
    <location>
        <begin position="649"/>
        <end position="660"/>
    </location>
</feature>
<dbReference type="Pfam" id="PF05212">
    <property type="entry name" value="DUF707"/>
    <property type="match status" value="1"/>
</dbReference>
<dbReference type="InterPro" id="IPR007877">
    <property type="entry name" value="DUF707"/>
</dbReference>
<protein>
    <submittedName>
        <fullName evidence="2">ACP5 protein</fullName>
    </submittedName>
</protein>
<organism evidence="2 3">
    <name type="scientific">Symbiodinium natans</name>
    <dbReference type="NCBI Taxonomy" id="878477"/>
    <lineage>
        <taxon>Eukaryota</taxon>
        <taxon>Sar</taxon>
        <taxon>Alveolata</taxon>
        <taxon>Dinophyceae</taxon>
        <taxon>Suessiales</taxon>
        <taxon>Symbiodiniaceae</taxon>
        <taxon>Symbiodinium</taxon>
    </lineage>
</organism>
<feature type="compositionally biased region" description="Acidic residues" evidence="1">
    <location>
        <begin position="372"/>
        <end position="390"/>
    </location>
</feature>
<feature type="region of interest" description="Disordered" evidence="1">
    <location>
        <begin position="299"/>
        <end position="743"/>
    </location>
</feature>
<feature type="compositionally biased region" description="Basic and acidic residues" evidence="1">
    <location>
        <begin position="431"/>
        <end position="441"/>
    </location>
</feature>
<comment type="caution">
    <text evidence="2">The sequence shown here is derived from an EMBL/GenBank/DDBJ whole genome shotgun (WGS) entry which is preliminary data.</text>
</comment>
<evidence type="ECO:0000313" key="2">
    <source>
        <dbReference type="EMBL" id="CAE6955852.1"/>
    </source>
</evidence>